<feature type="region of interest" description="Disordered" evidence="1">
    <location>
        <begin position="1"/>
        <end position="48"/>
    </location>
</feature>
<gene>
    <name evidence="2" type="ORF">TT172_LOCUS7886</name>
</gene>
<reference evidence="2 3" key="1">
    <citation type="submission" date="2018-04" db="EMBL/GenBank/DDBJ databases">
        <authorList>
            <person name="Huttner S."/>
            <person name="Dainat J."/>
        </authorList>
    </citation>
    <scope>NUCLEOTIDE SEQUENCE [LARGE SCALE GENOMIC DNA]</scope>
</reference>
<accession>A0A3S4CA72</accession>
<dbReference type="EMBL" id="OUUZ01000015">
    <property type="protein sequence ID" value="SPQ25467.1"/>
    <property type="molecule type" value="Genomic_DNA"/>
</dbReference>
<evidence type="ECO:0000313" key="3">
    <source>
        <dbReference type="Proteomes" id="UP000289323"/>
    </source>
</evidence>
<evidence type="ECO:0000256" key="1">
    <source>
        <dbReference type="SAM" id="MobiDB-lite"/>
    </source>
</evidence>
<dbReference type="AlphaFoldDB" id="A0A3S4CA72"/>
<feature type="compositionally biased region" description="Polar residues" evidence="1">
    <location>
        <begin position="1"/>
        <end position="10"/>
    </location>
</feature>
<proteinExistence type="predicted"/>
<protein>
    <submittedName>
        <fullName evidence="2">67fa195c-1216-4acd-b0da-f001bb587fcb</fullName>
    </submittedName>
</protein>
<dbReference type="Proteomes" id="UP000289323">
    <property type="component" value="Unassembled WGS sequence"/>
</dbReference>
<feature type="compositionally biased region" description="Polar residues" evidence="1">
    <location>
        <begin position="24"/>
        <end position="34"/>
    </location>
</feature>
<name>A0A3S4CA72_9PEZI</name>
<evidence type="ECO:0000313" key="2">
    <source>
        <dbReference type="EMBL" id="SPQ25467.1"/>
    </source>
</evidence>
<sequence>MSANHEQAQQPDDVMMVDHHDESVSSAAPSNRATGSGPLFSSAAPAHAAAAPDAPSTLALRPAPAAPASAAAPAAAPPAGFYYPTIETIDNLPDMNEIMPVKPYRTRIFQLAEEQDASALAYVSTTAQSAEARHIFAAAGIVRLSYENMVNHEEVKEIAEDVTSYHGYVEALRHHQKKKNLMVKGLVKLIAEHGTPELQAGLKNMLVEVRAEEEKLDELWKIRKQGMKFADLDDDVL</sequence>
<organism evidence="2 3">
    <name type="scientific">Thermothielavioides terrestris</name>
    <dbReference type="NCBI Taxonomy" id="2587410"/>
    <lineage>
        <taxon>Eukaryota</taxon>
        <taxon>Fungi</taxon>
        <taxon>Dikarya</taxon>
        <taxon>Ascomycota</taxon>
        <taxon>Pezizomycotina</taxon>
        <taxon>Sordariomycetes</taxon>
        <taxon>Sordariomycetidae</taxon>
        <taxon>Sordariales</taxon>
        <taxon>Chaetomiaceae</taxon>
        <taxon>Thermothielavioides</taxon>
    </lineage>
</organism>